<keyword evidence="2" id="KW-1133">Transmembrane helix</keyword>
<proteinExistence type="predicted"/>
<dbReference type="EMBL" id="JBEDUW010000002">
    <property type="protein sequence ID" value="KAK9945236.1"/>
    <property type="molecule type" value="Genomic_DNA"/>
</dbReference>
<dbReference type="GO" id="GO:0016020">
    <property type="term" value="C:membrane"/>
    <property type="evidence" value="ECO:0007669"/>
    <property type="project" value="TreeGrafter"/>
</dbReference>
<dbReference type="PANTHER" id="PTHR24177">
    <property type="entry name" value="CASKIN"/>
    <property type="match status" value="1"/>
</dbReference>
<dbReference type="PANTHER" id="PTHR24177:SF103">
    <property type="entry name" value="PGG DOMAIN-CONTAINING PROTEIN"/>
    <property type="match status" value="1"/>
</dbReference>
<protein>
    <recommendedName>
        <fullName evidence="3">PGG domain-containing protein</fullName>
    </recommendedName>
</protein>
<reference evidence="4 5" key="1">
    <citation type="journal article" date="2023" name="G3 (Bethesda)">
        <title>A chromosome-length genome assembly and annotation of blackberry (Rubus argutus, cv. 'Hillquist').</title>
        <authorList>
            <person name="Bruna T."/>
            <person name="Aryal R."/>
            <person name="Dudchenko O."/>
            <person name="Sargent D.J."/>
            <person name="Mead D."/>
            <person name="Buti M."/>
            <person name="Cavallini A."/>
            <person name="Hytonen T."/>
            <person name="Andres J."/>
            <person name="Pham M."/>
            <person name="Weisz D."/>
            <person name="Mascagni F."/>
            <person name="Usai G."/>
            <person name="Natali L."/>
            <person name="Bassil N."/>
            <person name="Fernandez G.E."/>
            <person name="Lomsadze A."/>
            <person name="Armour M."/>
            <person name="Olukolu B."/>
            <person name="Poorten T."/>
            <person name="Britton C."/>
            <person name="Davik J."/>
            <person name="Ashrafi H."/>
            <person name="Aiden E.L."/>
            <person name="Borodovsky M."/>
            <person name="Worthington M."/>
        </authorList>
    </citation>
    <scope>NUCLEOTIDE SEQUENCE [LARGE SCALE GENOMIC DNA]</scope>
    <source>
        <strain evidence="4">PI 553951</strain>
    </source>
</reference>
<feature type="transmembrane region" description="Helical" evidence="2">
    <location>
        <begin position="104"/>
        <end position="124"/>
    </location>
</feature>
<evidence type="ECO:0000313" key="5">
    <source>
        <dbReference type="Proteomes" id="UP001457282"/>
    </source>
</evidence>
<keyword evidence="2" id="KW-0812">Transmembrane</keyword>
<evidence type="ECO:0000259" key="3">
    <source>
        <dbReference type="Pfam" id="PF13962"/>
    </source>
</evidence>
<feature type="region of interest" description="Disordered" evidence="1">
    <location>
        <begin position="1"/>
        <end position="27"/>
    </location>
</feature>
<comment type="caution">
    <text evidence="4">The sequence shown here is derived from an EMBL/GenBank/DDBJ whole genome shotgun (WGS) entry which is preliminary data.</text>
</comment>
<name>A0AAW1YAC5_RUBAR</name>
<sequence length="139" mass="15295">MPYETSESGDPITPPTSTTGTYGKGKNGEAKFGDHKPWLISGAALQMQWEIKWYEYVKSSISLHFFARYNKKNQTAKEIFTSSHTDMVKDGGQWLNNTSQSCSVVAALIATVAFATASTVPGGIKEKKRQTQPRKPSGF</sequence>
<keyword evidence="2" id="KW-0472">Membrane</keyword>
<dbReference type="AlphaFoldDB" id="A0AAW1YAC5"/>
<dbReference type="InterPro" id="IPR026961">
    <property type="entry name" value="PGG_dom"/>
</dbReference>
<gene>
    <name evidence="4" type="ORF">M0R45_010761</name>
</gene>
<evidence type="ECO:0000256" key="2">
    <source>
        <dbReference type="SAM" id="Phobius"/>
    </source>
</evidence>
<keyword evidence="5" id="KW-1185">Reference proteome</keyword>
<feature type="domain" description="PGG" evidence="3">
    <location>
        <begin position="93"/>
        <end position="129"/>
    </location>
</feature>
<evidence type="ECO:0000313" key="4">
    <source>
        <dbReference type="EMBL" id="KAK9945236.1"/>
    </source>
</evidence>
<organism evidence="4 5">
    <name type="scientific">Rubus argutus</name>
    <name type="common">Southern blackberry</name>
    <dbReference type="NCBI Taxonomy" id="59490"/>
    <lineage>
        <taxon>Eukaryota</taxon>
        <taxon>Viridiplantae</taxon>
        <taxon>Streptophyta</taxon>
        <taxon>Embryophyta</taxon>
        <taxon>Tracheophyta</taxon>
        <taxon>Spermatophyta</taxon>
        <taxon>Magnoliopsida</taxon>
        <taxon>eudicotyledons</taxon>
        <taxon>Gunneridae</taxon>
        <taxon>Pentapetalae</taxon>
        <taxon>rosids</taxon>
        <taxon>fabids</taxon>
        <taxon>Rosales</taxon>
        <taxon>Rosaceae</taxon>
        <taxon>Rosoideae</taxon>
        <taxon>Rosoideae incertae sedis</taxon>
        <taxon>Rubus</taxon>
    </lineage>
</organism>
<accession>A0AAW1YAC5</accession>
<evidence type="ECO:0000256" key="1">
    <source>
        <dbReference type="SAM" id="MobiDB-lite"/>
    </source>
</evidence>
<dbReference type="Proteomes" id="UP001457282">
    <property type="component" value="Unassembled WGS sequence"/>
</dbReference>
<dbReference type="Pfam" id="PF13962">
    <property type="entry name" value="PGG"/>
    <property type="match status" value="1"/>
</dbReference>